<feature type="transmembrane region" description="Helical" evidence="7">
    <location>
        <begin position="182"/>
        <end position="203"/>
    </location>
</feature>
<gene>
    <name evidence="9" type="ORF">ST44_04355</name>
</gene>
<feature type="transmembrane region" description="Helical" evidence="7">
    <location>
        <begin position="52"/>
        <end position="73"/>
    </location>
</feature>
<comment type="similarity">
    <text evidence="2">Belongs to the peptide transporter carbon starvation (CstA) (TC 2.A.114) family.</text>
</comment>
<evidence type="ECO:0000256" key="4">
    <source>
        <dbReference type="ARBA" id="ARBA00022692"/>
    </source>
</evidence>
<organism evidence="9 10">
    <name type="scientific">Prevotella pectinovora</name>
    <dbReference type="NCBI Taxonomy" id="1602169"/>
    <lineage>
        <taxon>Bacteria</taxon>
        <taxon>Pseudomonadati</taxon>
        <taxon>Bacteroidota</taxon>
        <taxon>Bacteroidia</taxon>
        <taxon>Bacteroidales</taxon>
        <taxon>Prevotellaceae</taxon>
        <taxon>Prevotella</taxon>
    </lineage>
</organism>
<feature type="transmembrane region" description="Helical" evidence="7">
    <location>
        <begin position="6"/>
        <end position="23"/>
    </location>
</feature>
<keyword evidence="4 7" id="KW-0812">Transmembrane</keyword>
<name>A0A0D0IVF5_9BACT</name>
<dbReference type="Proteomes" id="UP000032046">
    <property type="component" value="Unassembled WGS sequence"/>
</dbReference>
<feature type="transmembrane region" description="Helical" evidence="7">
    <location>
        <begin position="322"/>
        <end position="341"/>
    </location>
</feature>
<dbReference type="InterPro" id="IPR051605">
    <property type="entry name" value="CstA"/>
</dbReference>
<proteinExistence type="inferred from homology"/>
<feature type="domain" description="CstA N-terminal" evidence="8">
    <location>
        <begin position="320"/>
        <end position="439"/>
    </location>
</feature>
<comment type="subcellular location">
    <subcellularLocation>
        <location evidence="1">Cell membrane</location>
        <topology evidence="1">Multi-pass membrane protein</topology>
    </subcellularLocation>
</comment>
<keyword evidence="10" id="KW-1185">Reference proteome</keyword>
<sequence>MITFFISFVALVLGYLLYGKFVSKVFAPDDRKTPAVVINDGIDYVPMPNWKIFMIQFLNIAGTGPIFGAIMGAKFGPAAYLWIILGCIFAGATHDFFSGMLSMRNNGADLPALIGKYLGKTPRNVMLVFSVVLLIMVGTVFVYSPAEILGHLSGGSLLWIIVIFAYYVVATMLPIDKIIGKIYPIFSFSLLFMAVALIVMLLIKMPVLPELWDGLGNMAKEQDPSFTDNIFPCLFITIACGAISGFHATQSPLMARCLKSEKMGRPIFYGSMITEGLVALVWATVAMWFFYDSPTPGYEQLAAAKGFHTSAPMVVTTVCQDWLGILGGVLAILGVVAAPITSGDTAFRSARLIVASALKLNQKPKMNRLYVCLPIFVVSIALLAWQSSNPDGFNVIWQYFGWSNQTLSVFTLWAITVYLVRKNKPYVITLLPALFMTGVCSTYLFISKQAFGLQEDLAYYLGILTVIIAMVWFVVWIRKYGEKAREIGETSTD</sequence>
<evidence type="ECO:0000313" key="9">
    <source>
        <dbReference type="EMBL" id="KIP63307.1"/>
    </source>
</evidence>
<feature type="transmembrane region" description="Helical" evidence="7">
    <location>
        <begin position="79"/>
        <end position="103"/>
    </location>
</feature>
<feature type="transmembrane region" description="Helical" evidence="7">
    <location>
        <begin position="458"/>
        <end position="477"/>
    </location>
</feature>
<protein>
    <submittedName>
        <fullName evidence="9">Carbon starvation protein CstA</fullName>
    </submittedName>
</protein>
<feature type="domain" description="CstA N-terminal" evidence="8">
    <location>
        <begin position="157"/>
        <end position="287"/>
    </location>
</feature>
<evidence type="ECO:0000256" key="2">
    <source>
        <dbReference type="ARBA" id="ARBA00007755"/>
    </source>
</evidence>
<feature type="transmembrane region" description="Helical" evidence="7">
    <location>
        <begin position="427"/>
        <end position="446"/>
    </location>
</feature>
<evidence type="ECO:0000256" key="5">
    <source>
        <dbReference type="ARBA" id="ARBA00022989"/>
    </source>
</evidence>
<feature type="transmembrane region" description="Helical" evidence="7">
    <location>
        <begin position="124"/>
        <end position="144"/>
    </location>
</feature>
<dbReference type="EMBL" id="JXQK01000045">
    <property type="protein sequence ID" value="KIP63307.1"/>
    <property type="molecule type" value="Genomic_DNA"/>
</dbReference>
<evidence type="ECO:0000256" key="6">
    <source>
        <dbReference type="ARBA" id="ARBA00023136"/>
    </source>
</evidence>
<feature type="transmembrane region" description="Helical" evidence="7">
    <location>
        <begin position="229"/>
        <end position="246"/>
    </location>
</feature>
<evidence type="ECO:0000256" key="3">
    <source>
        <dbReference type="ARBA" id="ARBA00022475"/>
    </source>
</evidence>
<feature type="transmembrane region" description="Helical" evidence="7">
    <location>
        <begin position="156"/>
        <end position="175"/>
    </location>
</feature>
<dbReference type="RefSeq" id="WP_042518382.1">
    <property type="nucleotide sequence ID" value="NZ_JXQK01000045.1"/>
</dbReference>
<keyword evidence="5 7" id="KW-1133">Transmembrane helix</keyword>
<dbReference type="PANTHER" id="PTHR30252">
    <property type="entry name" value="INNER MEMBRANE PEPTIDE TRANSPORTER"/>
    <property type="match status" value="1"/>
</dbReference>
<accession>A0A0D0IVF5</accession>
<feature type="domain" description="CstA N-terminal" evidence="8">
    <location>
        <begin position="3"/>
        <end position="142"/>
    </location>
</feature>
<feature type="transmembrane region" description="Helical" evidence="7">
    <location>
        <begin position="267"/>
        <end position="291"/>
    </location>
</feature>
<dbReference type="STRING" id="1602171.ST44_04355"/>
<reference evidence="9 10" key="1">
    <citation type="submission" date="2015-01" db="EMBL/GenBank/DDBJ databases">
        <title>Comparative genomics of non-oral Prevotella species.</title>
        <authorList>
            <person name="Accetto T."/>
            <person name="Nograsek B."/>
            <person name="Avgustin G."/>
        </authorList>
    </citation>
    <scope>NUCLEOTIDE SEQUENCE [LARGE SCALE GENOMIC DNA]</scope>
    <source>
        <strain evidence="9 10">P5-119</strain>
    </source>
</reference>
<evidence type="ECO:0000256" key="1">
    <source>
        <dbReference type="ARBA" id="ARBA00004651"/>
    </source>
</evidence>
<dbReference type="AlphaFoldDB" id="A0A0D0IVF5"/>
<dbReference type="Pfam" id="PF02554">
    <property type="entry name" value="CstA"/>
    <property type="match status" value="3"/>
</dbReference>
<dbReference type="InterPro" id="IPR003706">
    <property type="entry name" value="CstA_N"/>
</dbReference>
<evidence type="ECO:0000259" key="8">
    <source>
        <dbReference type="Pfam" id="PF02554"/>
    </source>
</evidence>
<dbReference type="GO" id="GO:0009267">
    <property type="term" value="P:cellular response to starvation"/>
    <property type="evidence" value="ECO:0007669"/>
    <property type="project" value="InterPro"/>
</dbReference>
<dbReference type="GO" id="GO:0005886">
    <property type="term" value="C:plasma membrane"/>
    <property type="evidence" value="ECO:0007669"/>
    <property type="project" value="UniProtKB-SubCell"/>
</dbReference>
<evidence type="ECO:0000313" key="10">
    <source>
        <dbReference type="Proteomes" id="UP000032046"/>
    </source>
</evidence>
<feature type="transmembrane region" description="Helical" evidence="7">
    <location>
        <begin position="399"/>
        <end position="420"/>
    </location>
</feature>
<comment type="caution">
    <text evidence="9">The sequence shown here is derived from an EMBL/GenBank/DDBJ whole genome shotgun (WGS) entry which is preliminary data.</text>
</comment>
<evidence type="ECO:0000256" key="7">
    <source>
        <dbReference type="SAM" id="Phobius"/>
    </source>
</evidence>
<feature type="transmembrane region" description="Helical" evidence="7">
    <location>
        <begin position="369"/>
        <end position="387"/>
    </location>
</feature>
<keyword evidence="6 7" id="KW-0472">Membrane</keyword>
<keyword evidence="3" id="KW-1003">Cell membrane</keyword>
<dbReference type="PANTHER" id="PTHR30252:SF4">
    <property type="entry name" value="CARBON STARVATION"/>
    <property type="match status" value="1"/>
</dbReference>